<keyword evidence="1" id="KW-0472">Membrane</keyword>
<protein>
    <submittedName>
        <fullName evidence="2">Uncharacterized protein</fullName>
    </submittedName>
</protein>
<reference evidence="2 3" key="1">
    <citation type="journal article" date="2018" name="Sci. Data">
        <title>The draft genome sequence of cork oak.</title>
        <authorList>
            <person name="Ramos A.M."/>
            <person name="Usie A."/>
            <person name="Barbosa P."/>
            <person name="Barros P.M."/>
            <person name="Capote T."/>
            <person name="Chaves I."/>
            <person name="Simoes F."/>
            <person name="Abreu I."/>
            <person name="Carrasquinho I."/>
            <person name="Faro C."/>
            <person name="Guimaraes J.B."/>
            <person name="Mendonca D."/>
            <person name="Nobrega F."/>
            <person name="Rodrigues L."/>
            <person name="Saibo N.J.M."/>
            <person name="Varela M.C."/>
            <person name="Egas C."/>
            <person name="Matos J."/>
            <person name="Miguel C.M."/>
            <person name="Oliveira M.M."/>
            <person name="Ricardo C.P."/>
            <person name="Goncalves S."/>
        </authorList>
    </citation>
    <scope>NUCLEOTIDE SEQUENCE [LARGE SCALE GENOMIC DNA]</scope>
    <source>
        <strain evidence="3">cv. HL8</strain>
    </source>
</reference>
<evidence type="ECO:0000256" key="1">
    <source>
        <dbReference type="SAM" id="Phobius"/>
    </source>
</evidence>
<feature type="transmembrane region" description="Helical" evidence="1">
    <location>
        <begin position="37"/>
        <end position="58"/>
    </location>
</feature>
<keyword evidence="3" id="KW-1185">Reference proteome</keyword>
<accession>A0AAW0KX53</accession>
<sequence>MNLYKGVAVISLYTQHSNQPVTPSKALIDKDSIKGPLMLVTSYVSLSAFYILQCYWSYLDNSWTLRNDMGEGKKRRWRNCRSKPCPSKLMKSTKRSNREVDKFVLELYLIG</sequence>
<evidence type="ECO:0000313" key="2">
    <source>
        <dbReference type="EMBL" id="KAK7842996.1"/>
    </source>
</evidence>
<comment type="caution">
    <text evidence="2">The sequence shown here is derived from an EMBL/GenBank/DDBJ whole genome shotgun (WGS) entry which is preliminary data.</text>
</comment>
<proteinExistence type="predicted"/>
<organism evidence="2 3">
    <name type="scientific">Quercus suber</name>
    <name type="common">Cork oak</name>
    <dbReference type="NCBI Taxonomy" id="58331"/>
    <lineage>
        <taxon>Eukaryota</taxon>
        <taxon>Viridiplantae</taxon>
        <taxon>Streptophyta</taxon>
        <taxon>Embryophyta</taxon>
        <taxon>Tracheophyta</taxon>
        <taxon>Spermatophyta</taxon>
        <taxon>Magnoliopsida</taxon>
        <taxon>eudicotyledons</taxon>
        <taxon>Gunneridae</taxon>
        <taxon>Pentapetalae</taxon>
        <taxon>rosids</taxon>
        <taxon>fabids</taxon>
        <taxon>Fagales</taxon>
        <taxon>Fagaceae</taxon>
        <taxon>Quercus</taxon>
    </lineage>
</organism>
<dbReference type="EMBL" id="PKMF04000211">
    <property type="protein sequence ID" value="KAK7842996.1"/>
    <property type="molecule type" value="Genomic_DNA"/>
</dbReference>
<name>A0AAW0KX53_QUESU</name>
<dbReference type="Proteomes" id="UP000237347">
    <property type="component" value="Unassembled WGS sequence"/>
</dbReference>
<dbReference type="AlphaFoldDB" id="A0AAW0KX53"/>
<evidence type="ECO:0000313" key="3">
    <source>
        <dbReference type="Proteomes" id="UP000237347"/>
    </source>
</evidence>
<keyword evidence="1" id="KW-1133">Transmembrane helix</keyword>
<gene>
    <name evidence="2" type="ORF">CFP56_013178</name>
</gene>
<keyword evidence="1" id="KW-0812">Transmembrane</keyword>